<comment type="catalytic activity">
    <reaction evidence="1">
        <text>inosine + phosphate = alpha-D-ribose 1-phosphate + hypoxanthine</text>
        <dbReference type="Rhea" id="RHEA:27646"/>
        <dbReference type="ChEBI" id="CHEBI:17368"/>
        <dbReference type="ChEBI" id="CHEBI:17596"/>
        <dbReference type="ChEBI" id="CHEBI:43474"/>
        <dbReference type="ChEBI" id="CHEBI:57720"/>
        <dbReference type="EC" id="2.4.2.1"/>
    </reaction>
    <physiologicalReaction direction="left-to-right" evidence="1">
        <dbReference type="Rhea" id="RHEA:27647"/>
    </physiologicalReaction>
</comment>
<dbReference type="Proteomes" id="UP000316798">
    <property type="component" value="Chromosome"/>
</dbReference>
<dbReference type="Gene3D" id="3.60.140.10">
    <property type="entry name" value="CNF1/YfiH-like putative cysteine hydrolases"/>
    <property type="match status" value="1"/>
</dbReference>
<dbReference type="CDD" id="cd16833">
    <property type="entry name" value="YfiH"/>
    <property type="match status" value="1"/>
</dbReference>
<evidence type="ECO:0000256" key="7">
    <source>
        <dbReference type="ARBA" id="ARBA00047989"/>
    </source>
</evidence>
<evidence type="ECO:0000256" key="9">
    <source>
        <dbReference type="ARBA" id="ARBA00049893"/>
    </source>
</evidence>
<dbReference type="GO" id="GO:0017061">
    <property type="term" value="F:S-methyl-5-thioadenosine phosphorylase activity"/>
    <property type="evidence" value="ECO:0007669"/>
    <property type="project" value="UniProtKB-EC"/>
</dbReference>
<dbReference type="SUPFAM" id="SSF64438">
    <property type="entry name" value="CNF1/YfiH-like putative cysteine hydrolases"/>
    <property type="match status" value="1"/>
</dbReference>
<keyword evidence="12" id="KW-1185">Reference proteome</keyword>
<comment type="similarity">
    <text evidence="2 10">Belongs to the purine nucleoside phosphorylase YfiH/LACC1 family.</text>
</comment>
<dbReference type="PANTHER" id="PTHR30616:SF2">
    <property type="entry name" value="PURINE NUCLEOSIDE PHOSPHORYLASE LACC1"/>
    <property type="match status" value="1"/>
</dbReference>
<sequence>MQHDWLMPDWPAPATVRALCTTRSGGVSTGPYESLNLGDHVGDAPAAVQANRRLLQQALGVRPVFLQQIHGRQVATLDAQTPDGTPADGCMTHSPGVACTIMVADCLPVLFTNRKGSAVAAAHAGWRGLAGEGGRGVLESTIESFRALAHTDTGDGAAEIIAWLGPCIGPEQFEVGPEVKAAFEVHDPPAAACFRPRAGGKWLADLAGLARRRLQALGITSIHGNDGSAPWCTVSDPSRFFSHRRDAVALGGSGRLAACIWLV</sequence>
<evidence type="ECO:0000313" key="12">
    <source>
        <dbReference type="Proteomes" id="UP000316798"/>
    </source>
</evidence>
<keyword evidence="5" id="KW-0378">Hydrolase</keyword>
<accession>A0A515DBW8</accession>
<dbReference type="EMBL" id="CP035503">
    <property type="protein sequence ID" value="QDL37907.1"/>
    <property type="molecule type" value="Genomic_DNA"/>
</dbReference>
<evidence type="ECO:0000256" key="2">
    <source>
        <dbReference type="ARBA" id="ARBA00007353"/>
    </source>
</evidence>
<dbReference type="NCBIfam" id="TIGR00726">
    <property type="entry name" value="peptidoglycan editing factor PgeF"/>
    <property type="match status" value="1"/>
</dbReference>
<reference evidence="11 12" key="1">
    <citation type="submission" date="2019-01" db="EMBL/GenBank/DDBJ databases">
        <title>Genomic insights into a novel species Rhodoferax sp.</title>
        <authorList>
            <person name="Jin L."/>
        </authorList>
    </citation>
    <scope>NUCLEOTIDE SEQUENCE [LARGE SCALE GENOMIC DNA]</scope>
    <source>
        <strain evidence="11 12">CHu59-6-5</strain>
    </source>
</reference>
<evidence type="ECO:0000256" key="6">
    <source>
        <dbReference type="ARBA" id="ARBA00022833"/>
    </source>
</evidence>
<dbReference type="InterPro" id="IPR003730">
    <property type="entry name" value="Cu_polyphenol_OxRdtase"/>
</dbReference>
<evidence type="ECO:0000256" key="8">
    <source>
        <dbReference type="ARBA" id="ARBA00048968"/>
    </source>
</evidence>
<dbReference type="InterPro" id="IPR011324">
    <property type="entry name" value="Cytotoxic_necrot_fac-like_cat"/>
</dbReference>
<proteinExistence type="inferred from homology"/>
<dbReference type="PANTHER" id="PTHR30616">
    <property type="entry name" value="UNCHARACTERIZED PROTEIN YFIH"/>
    <property type="match status" value="1"/>
</dbReference>
<dbReference type="Pfam" id="PF02578">
    <property type="entry name" value="Cu-oxidase_4"/>
    <property type="match status" value="1"/>
</dbReference>
<keyword evidence="4" id="KW-0479">Metal-binding</keyword>
<keyword evidence="6" id="KW-0862">Zinc</keyword>
<dbReference type="RefSeq" id="WP_142819333.1">
    <property type="nucleotide sequence ID" value="NZ_CP035503.1"/>
</dbReference>
<evidence type="ECO:0000256" key="1">
    <source>
        <dbReference type="ARBA" id="ARBA00000553"/>
    </source>
</evidence>
<gene>
    <name evidence="11" type="primary">pgeF</name>
    <name evidence="11" type="ORF">EUB48_11950</name>
</gene>
<evidence type="ECO:0000256" key="4">
    <source>
        <dbReference type="ARBA" id="ARBA00022723"/>
    </source>
</evidence>
<keyword evidence="3" id="KW-0808">Transferase</keyword>
<dbReference type="KEGG" id="rhf:EUB48_11950"/>
<protein>
    <recommendedName>
        <fullName evidence="10">Purine nucleoside phosphorylase</fullName>
    </recommendedName>
</protein>
<dbReference type="OrthoDB" id="4279at2"/>
<comment type="catalytic activity">
    <reaction evidence="8">
        <text>adenosine + phosphate = alpha-D-ribose 1-phosphate + adenine</text>
        <dbReference type="Rhea" id="RHEA:27642"/>
        <dbReference type="ChEBI" id="CHEBI:16335"/>
        <dbReference type="ChEBI" id="CHEBI:16708"/>
        <dbReference type="ChEBI" id="CHEBI:43474"/>
        <dbReference type="ChEBI" id="CHEBI:57720"/>
        <dbReference type="EC" id="2.4.2.1"/>
    </reaction>
    <physiologicalReaction direction="left-to-right" evidence="8">
        <dbReference type="Rhea" id="RHEA:27643"/>
    </physiologicalReaction>
</comment>
<dbReference type="GO" id="GO:0016787">
    <property type="term" value="F:hydrolase activity"/>
    <property type="evidence" value="ECO:0007669"/>
    <property type="project" value="UniProtKB-KW"/>
</dbReference>
<evidence type="ECO:0000256" key="10">
    <source>
        <dbReference type="RuleBase" id="RU361274"/>
    </source>
</evidence>
<comment type="catalytic activity">
    <reaction evidence="7">
        <text>adenosine + H2O + H(+) = inosine + NH4(+)</text>
        <dbReference type="Rhea" id="RHEA:24408"/>
        <dbReference type="ChEBI" id="CHEBI:15377"/>
        <dbReference type="ChEBI" id="CHEBI:15378"/>
        <dbReference type="ChEBI" id="CHEBI:16335"/>
        <dbReference type="ChEBI" id="CHEBI:17596"/>
        <dbReference type="ChEBI" id="CHEBI:28938"/>
        <dbReference type="EC" id="3.5.4.4"/>
    </reaction>
    <physiologicalReaction direction="left-to-right" evidence="7">
        <dbReference type="Rhea" id="RHEA:24409"/>
    </physiologicalReaction>
</comment>
<organism evidence="11 12">
    <name type="scientific">Rhodoferax sediminis</name>
    <dbReference type="NCBI Taxonomy" id="2509614"/>
    <lineage>
        <taxon>Bacteria</taxon>
        <taxon>Pseudomonadati</taxon>
        <taxon>Pseudomonadota</taxon>
        <taxon>Betaproteobacteria</taxon>
        <taxon>Burkholderiales</taxon>
        <taxon>Comamonadaceae</taxon>
        <taxon>Rhodoferax</taxon>
    </lineage>
</organism>
<evidence type="ECO:0000313" key="11">
    <source>
        <dbReference type="EMBL" id="QDL37907.1"/>
    </source>
</evidence>
<evidence type="ECO:0000256" key="3">
    <source>
        <dbReference type="ARBA" id="ARBA00022679"/>
    </source>
</evidence>
<dbReference type="AlphaFoldDB" id="A0A515DBW8"/>
<dbReference type="GO" id="GO:0005507">
    <property type="term" value="F:copper ion binding"/>
    <property type="evidence" value="ECO:0007669"/>
    <property type="project" value="TreeGrafter"/>
</dbReference>
<evidence type="ECO:0000256" key="5">
    <source>
        <dbReference type="ARBA" id="ARBA00022801"/>
    </source>
</evidence>
<dbReference type="InterPro" id="IPR038371">
    <property type="entry name" value="Cu_polyphenol_OxRdtase_sf"/>
</dbReference>
<comment type="catalytic activity">
    <reaction evidence="9">
        <text>S-methyl-5'-thioadenosine + phosphate = 5-(methylsulfanyl)-alpha-D-ribose 1-phosphate + adenine</text>
        <dbReference type="Rhea" id="RHEA:11852"/>
        <dbReference type="ChEBI" id="CHEBI:16708"/>
        <dbReference type="ChEBI" id="CHEBI:17509"/>
        <dbReference type="ChEBI" id="CHEBI:43474"/>
        <dbReference type="ChEBI" id="CHEBI:58533"/>
        <dbReference type="EC" id="2.4.2.28"/>
    </reaction>
    <physiologicalReaction direction="left-to-right" evidence="9">
        <dbReference type="Rhea" id="RHEA:11853"/>
    </physiologicalReaction>
</comment>
<name>A0A515DBW8_9BURK</name>